<dbReference type="RefSeq" id="WP_089668313.1">
    <property type="nucleotide sequence ID" value="NZ_FOJA01000001.1"/>
</dbReference>
<accession>A0A1I0NQ12</accession>
<evidence type="ECO:0000256" key="1">
    <source>
        <dbReference type="SAM" id="Phobius"/>
    </source>
</evidence>
<dbReference type="STRING" id="355548.SAMN04487945_1058"/>
<organism evidence="2 3">
    <name type="scientific">Halobacterium jilantaiense</name>
    <dbReference type="NCBI Taxonomy" id="355548"/>
    <lineage>
        <taxon>Archaea</taxon>
        <taxon>Methanobacteriati</taxon>
        <taxon>Methanobacteriota</taxon>
        <taxon>Stenosarchaea group</taxon>
        <taxon>Halobacteria</taxon>
        <taxon>Halobacteriales</taxon>
        <taxon>Halobacteriaceae</taxon>
        <taxon>Halobacterium</taxon>
    </lineage>
</organism>
<protein>
    <submittedName>
        <fullName evidence="2">Uncharacterized protein</fullName>
    </submittedName>
</protein>
<keyword evidence="3" id="KW-1185">Reference proteome</keyword>
<dbReference type="AlphaFoldDB" id="A0A1I0NQ12"/>
<name>A0A1I0NQ12_9EURY</name>
<evidence type="ECO:0000313" key="2">
    <source>
        <dbReference type="EMBL" id="SEW03579.1"/>
    </source>
</evidence>
<proteinExistence type="predicted"/>
<reference evidence="2 3" key="1">
    <citation type="submission" date="2016-10" db="EMBL/GenBank/DDBJ databases">
        <authorList>
            <person name="de Groot N.N."/>
        </authorList>
    </citation>
    <scope>NUCLEOTIDE SEQUENCE [LARGE SCALE GENOMIC DNA]</scope>
    <source>
        <strain evidence="2 3">CGMCC 1.5337</strain>
    </source>
</reference>
<keyword evidence="1" id="KW-0812">Transmembrane</keyword>
<keyword evidence="1" id="KW-0472">Membrane</keyword>
<evidence type="ECO:0000313" key="3">
    <source>
        <dbReference type="Proteomes" id="UP000198518"/>
    </source>
</evidence>
<keyword evidence="1" id="KW-1133">Transmembrane helix</keyword>
<gene>
    <name evidence="2" type="ORF">SAMN04487945_1058</name>
</gene>
<dbReference type="EMBL" id="FOJA01000001">
    <property type="protein sequence ID" value="SEW03579.1"/>
    <property type="molecule type" value="Genomic_DNA"/>
</dbReference>
<feature type="transmembrane region" description="Helical" evidence="1">
    <location>
        <begin position="55"/>
        <end position="73"/>
    </location>
</feature>
<dbReference type="Proteomes" id="UP000198518">
    <property type="component" value="Unassembled WGS sequence"/>
</dbReference>
<sequence length="75" mass="7601">MTDSHPDDPVDRVAAAEAEMEDDATDRVTDALAGLAFCLVALQFTVAGVFDGSSFLTVLAGVGLGGFGVVKALNA</sequence>